<comment type="caution">
    <text evidence="2">The sequence shown here is derived from an EMBL/GenBank/DDBJ whole genome shotgun (WGS) entry which is preliminary data.</text>
</comment>
<dbReference type="AlphaFoldDB" id="A0AAD7CQY7"/>
<proteinExistence type="predicted"/>
<feature type="compositionally biased region" description="Basic and acidic residues" evidence="1">
    <location>
        <begin position="1"/>
        <end position="14"/>
    </location>
</feature>
<organism evidence="2 3">
    <name type="scientific">Mycena rosella</name>
    <name type="common">Pink bonnet</name>
    <name type="synonym">Agaricus rosellus</name>
    <dbReference type="NCBI Taxonomy" id="1033263"/>
    <lineage>
        <taxon>Eukaryota</taxon>
        <taxon>Fungi</taxon>
        <taxon>Dikarya</taxon>
        <taxon>Basidiomycota</taxon>
        <taxon>Agaricomycotina</taxon>
        <taxon>Agaricomycetes</taxon>
        <taxon>Agaricomycetidae</taxon>
        <taxon>Agaricales</taxon>
        <taxon>Marasmiineae</taxon>
        <taxon>Mycenaceae</taxon>
        <taxon>Mycena</taxon>
    </lineage>
</organism>
<reference evidence="2" key="1">
    <citation type="submission" date="2023-03" db="EMBL/GenBank/DDBJ databases">
        <title>Massive genome expansion in bonnet fungi (Mycena s.s.) driven by repeated elements and novel gene families across ecological guilds.</title>
        <authorList>
            <consortium name="Lawrence Berkeley National Laboratory"/>
            <person name="Harder C.B."/>
            <person name="Miyauchi S."/>
            <person name="Viragh M."/>
            <person name="Kuo A."/>
            <person name="Thoen E."/>
            <person name="Andreopoulos B."/>
            <person name="Lu D."/>
            <person name="Skrede I."/>
            <person name="Drula E."/>
            <person name="Henrissat B."/>
            <person name="Morin E."/>
            <person name="Kohler A."/>
            <person name="Barry K."/>
            <person name="LaButti K."/>
            <person name="Morin E."/>
            <person name="Salamov A."/>
            <person name="Lipzen A."/>
            <person name="Mereny Z."/>
            <person name="Hegedus B."/>
            <person name="Baldrian P."/>
            <person name="Stursova M."/>
            <person name="Weitz H."/>
            <person name="Taylor A."/>
            <person name="Grigoriev I.V."/>
            <person name="Nagy L.G."/>
            <person name="Martin F."/>
            <person name="Kauserud H."/>
        </authorList>
    </citation>
    <scope>NUCLEOTIDE SEQUENCE</scope>
    <source>
        <strain evidence="2">CBHHK067</strain>
    </source>
</reference>
<dbReference type="Proteomes" id="UP001221757">
    <property type="component" value="Unassembled WGS sequence"/>
</dbReference>
<keyword evidence="3" id="KW-1185">Reference proteome</keyword>
<protein>
    <submittedName>
        <fullName evidence="2">Uncharacterized protein</fullName>
    </submittedName>
</protein>
<feature type="region of interest" description="Disordered" evidence="1">
    <location>
        <begin position="348"/>
        <end position="396"/>
    </location>
</feature>
<evidence type="ECO:0000313" key="3">
    <source>
        <dbReference type="Proteomes" id="UP001221757"/>
    </source>
</evidence>
<evidence type="ECO:0000313" key="2">
    <source>
        <dbReference type="EMBL" id="KAJ7659465.1"/>
    </source>
</evidence>
<dbReference type="EMBL" id="JARKIE010000270">
    <property type="protein sequence ID" value="KAJ7659465.1"/>
    <property type="molecule type" value="Genomic_DNA"/>
</dbReference>
<feature type="region of interest" description="Disordered" evidence="1">
    <location>
        <begin position="1"/>
        <end position="24"/>
    </location>
</feature>
<name>A0AAD7CQY7_MYCRO</name>
<sequence length="396" mass="43644">MRDETPIFAIDHRKSGSPKQRSTEVRQYRRHPAEFQLRIKPAVRAKQPPTTCLLHHLPASLPPPSLIAIPFLPTNRFGNKCPMCDDTLIPRLATGGQAPDTYYIRCASPHHPQKDYFFRFGKDASPPSSAPSTNPVPSAASAPAPSTASTAAPSTTFTNTTCARCSCQSTRLDKGCMRNMCRRHCVEEGPCAVPHHKNHRCSILQQETLASTPSPPLVLPPPARCCHRRRPAPTLIDQTPAASYTAFHAPALLPTPTPDFNWAPSFNNLLTDSYAATRDALQRAEQEHQLDINIGLRPPSLELSLEEEIQLLDVVAECEEQEHLERERREEQELQLATQLSQEAYRQLPAQPSQDNDGQPPARRAPSPAPHTSTSMLPPLSASPHFPTVLLSPVVG</sequence>
<feature type="region of interest" description="Disordered" evidence="1">
    <location>
        <begin position="120"/>
        <end position="156"/>
    </location>
</feature>
<evidence type="ECO:0000256" key="1">
    <source>
        <dbReference type="SAM" id="MobiDB-lite"/>
    </source>
</evidence>
<feature type="compositionally biased region" description="Low complexity" evidence="1">
    <location>
        <begin position="124"/>
        <end position="156"/>
    </location>
</feature>
<gene>
    <name evidence="2" type="ORF">B0H17DRAFT_1212918</name>
</gene>
<accession>A0AAD7CQY7</accession>